<evidence type="ECO:0000256" key="9">
    <source>
        <dbReference type="ARBA" id="ARBA00037934"/>
    </source>
</evidence>
<feature type="transmembrane region" description="Helical" evidence="10">
    <location>
        <begin position="204"/>
        <end position="221"/>
    </location>
</feature>
<dbReference type="EMBL" id="MTYJ01000021">
    <property type="protein sequence ID" value="OQV21753.1"/>
    <property type="molecule type" value="Genomic_DNA"/>
</dbReference>
<evidence type="ECO:0000256" key="3">
    <source>
        <dbReference type="ARBA" id="ARBA00022692"/>
    </source>
</evidence>
<keyword evidence="4" id="KW-0256">Endoplasmic reticulum</keyword>
<keyword evidence="7" id="KW-0175">Coiled coil</keyword>
<accession>A0A1W0X2R5</accession>
<sequence length="265" mass="29867">MDSSVRGVKECRTSLNLLDVKMNKVLEQIVVAGSRREIEGLLAEFRKTFTSVDDQLEALHVLGLRSSNPREKDTCATEVDERRKQFKSLSQEITVAAGQRLSIIAKEDRDELMSGGLNSAPGTRGLVKQQDIVKTSSQVTETLHRMSRNIARNVDQSGEAIKSLVSSSETLTKATDEFQSMSSIIQQGGRLIDKYDRRAFTDKVLITLAFAFFFLVCFYIVNKRLFNGFNWFAFFIEFFFPSQDEPLLIVKSTSSGQTNALRKEL</sequence>
<comment type="subcellular location">
    <subcellularLocation>
        <location evidence="1">Endoplasmic reticulum membrane</location>
        <topology evidence="1">Single-pass type IV membrane protein</topology>
    </subcellularLocation>
</comment>
<organism evidence="12 13">
    <name type="scientific">Hypsibius exemplaris</name>
    <name type="common">Freshwater tardigrade</name>
    <dbReference type="NCBI Taxonomy" id="2072580"/>
    <lineage>
        <taxon>Eukaryota</taxon>
        <taxon>Metazoa</taxon>
        <taxon>Ecdysozoa</taxon>
        <taxon>Tardigrada</taxon>
        <taxon>Eutardigrada</taxon>
        <taxon>Parachela</taxon>
        <taxon>Hypsibioidea</taxon>
        <taxon>Hypsibiidae</taxon>
        <taxon>Hypsibius</taxon>
    </lineage>
</organism>
<dbReference type="GO" id="GO:0006890">
    <property type="term" value="P:retrograde vesicle-mediated transport, Golgi to endoplasmic reticulum"/>
    <property type="evidence" value="ECO:0007669"/>
    <property type="project" value="InterPro"/>
</dbReference>
<evidence type="ECO:0000256" key="8">
    <source>
        <dbReference type="ARBA" id="ARBA00023136"/>
    </source>
</evidence>
<dbReference type="PANTHER" id="PTHR12825:SF0">
    <property type="entry name" value="VESICLE TRANSPORT PROTEIN SEC20"/>
    <property type="match status" value="1"/>
</dbReference>
<evidence type="ECO:0000256" key="7">
    <source>
        <dbReference type="ARBA" id="ARBA00023054"/>
    </source>
</evidence>
<dbReference type="OrthoDB" id="46868at2759"/>
<dbReference type="AlphaFoldDB" id="A0A1W0X2R5"/>
<evidence type="ECO:0000256" key="1">
    <source>
        <dbReference type="ARBA" id="ARBA00004163"/>
    </source>
</evidence>
<gene>
    <name evidence="12" type="ORF">BV898_04330</name>
</gene>
<proteinExistence type="inferred from homology"/>
<keyword evidence="5" id="KW-0931">ER-Golgi transport</keyword>
<protein>
    <submittedName>
        <fullName evidence="12">Vesicle transport protein SEC20</fullName>
    </submittedName>
</protein>
<dbReference type="Pfam" id="PF03908">
    <property type="entry name" value="Sec20"/>
    <property type="match status" value="1"/>
</dbReference>
<evidence type="ECO:0000256" key="6">
    <source>
        <dbReference type="ARBA" id="ARBA00022989"/>
    </source>
</evidence>
<dbReference type="PANTHER" id="PTHR12825">
    <property type="entry name" value="BNIP1-RELATED"/>
    <property type="match status" value="1"/>
</dbReference>
<evidence type="ECO:0000256" key="2">
    <source>
        <dbReference type="ARBA" id="ARBA00022448"/>
    </source>
</evidence>
<reference evidence="13" key="1">
    <citation type="submission" date="2017-01" db="EMBL/GenBank/DDBJ databases">
        <title>Comparative genomics of anhydrobiosis in the tardigrade Hypsibius dujardini.</title>
        <authorList>
            <person name="Yoshida Y."/>
            <person name="Koutsovoulos G."/>
            <person name="Laetsch D."/>
            <person name="Stevens L."/>
            <person name="Kumar S."/>
            <person name="Horikawa D."/>
            <person name="Ishino K."/>
            <person name="Komine S."/>
            <person name="Tomita M."/>
            <person name="Blaxter M."/>
            <person name="Arakawa K."/>
        </authorList>
    </citation>
    <scope>NUCLEOTIDE SEQUENCE [LARGE SCALE GENOMIC DNA]</scope>
    <source>
        <strain evidence="13">Z151</strain>
    </source>
</reference>
<evidence type="ECO:0000259" key="11">
    <source>
        <dbReference type="Pfam" id="PF03908"/>
    </source>
</evidence>
<name>A0A1W0X2R5_HYPEX</name>
<feature type="domain" description="Sec20 C-terminal" evidence="11">
    <location>
        <begin position="135"/>
        <end position="225"/>
    </location>
</feature>
<evidence type="ECO:0000313" key="12">
    <source>
        <dbReference type="EMBL" id="OQV21753.1"/>
    </source>
</evidence>
<dbReference type="GO" id="GO:0005484">
    <property type="term" value="F:SNAP receptor activity"/>
    <property type="evidence" value="ECO:0007669"/>
    <property type="project" value="InterPro"/>
</dbReference>
<keyword evidence="3 10" id="KW-0812">Transmembrane</keyword>
<dbReference type="InterPro" id="IPR005606">
    <property type="entry name" value="Sec20"/>
</dbReference>
<dbReference type="Proteomes" id="UP000192578">
    <property type="component" value="Unassembled WGS sequence"/>
</dbReference>
<comment type="caution">
    <text evidence="12">The sequence shown here is derived from an EMBL/GenBank/DDBJ whole genome shotgun (WGS) entry which is preliminary data.</text>
</comment>
<dbReference type="GO" id="GO:0005789">
    <property type="term" value="C:endoplasmic reticulum membrane"/>
    <property type="evidence" value="ECO:0007669"/>
    <property type="project" value="UniProtKB-SubCell"/>
</dbReference>
<keyword evidence="13" id="KW-1185">Reference proteome</keyword>
<keyword evidence="2" id="KW-0813">Transport</keyword>
<evidence type="ECO:0000256" key="4">
    <source>
        <dbReference type="ARBA" id="ARBA00022824"/>
    </source>
</evidence>
<dbReference type="GO" id="GO:0031201">
    <property type="term" value="C:SNARE complex"/>
    <property type="evidence" value="ECO:0007669"/>
    <property type="project" value="TreeGrafter"/>
</dbReference>
<dbReference type="InterPro" id="IPR056173">
    <property type="entry name" value="Sec20_C"/>
</dbReference>
<keyword evidence="6 10" id="KW-1133">Transmembrane helix</keyword>
<evidence type="ECO:0000256" key="10">
    <source>
        <dbReference type="SAM" id="Phobius"/>
    </source>
</evidence>
<comment type="similarity">
    <text evidence="9">Belongs to the SEC20 family.</text>
</comment>
<evidence type="ECO:0000256" key="5">
    <source>
        <dbReference type="ARBA" id="ARBA00022892"/>
    </source>
</evidence>
<evidence type="ECO:0000313" key="13">
    <source>
        <dbReference type="Proteomes" id="UP000192578"/>
    </source>
</evidence>
<keyword evidence="8 10" id="KW-0472">Membrane</keyword>